<keyword evidence="2" id="KW-1185">Reference proteome</keyword>
<protein>
    <submittedName>
        <fullName evidence="1">Uncharacterized protein</fullName>
    </submittedName>
</protein>
<dbReference type="AlphaFoldDB" id="A0A1M7IEC0"/>
<name>A0A1M7IEC0_9FIRM</name>
<evidence type="ECO:0000313" key="1">
    <source>
        <dbReference type="EMBL" id="SHM39040.1"/>
    </source>
</evidence>
<sequence length="42" mass="4643">MLIKPQAREFTSACGLLIIAYNVALKSINRTNINNPIANLRS</sequence>
<gene>
    <name evidence="1" type="ORF">SAMN02746066_01813</name>
</gene>
<reference evidence="1 2" key="1">
    <citation type="submission" date="2016-11" db="EMBL/GenBank/DDBJ databases">
        <authorList>
            <person name="Jaros S."/>
            <person name="Januszkiewicz K."/>
            <person name="Wedrychowicz H."/>
        </authorList>
    </citation>
    <scope>NUCLEOTIDE SEQUENCE [LARGE SCALE GENOMIC DNA]</scope>
    <source>
        <strain evidence="1 2">DSM 15930</strain>
    </source>
</reference>
<evidence type="ECO:0000313" key="2">
    <source>
        <dbReference type="Proteomes" id="UP000184038"/>
    </source>
</evidence>
<organism evidence="1 2">
    <name type="scientific">Anaerosporobacter mobilis DSM 15930</name>
    <dbReference type="NCBI Taxonomy" id="1120996"/>
    <lineage>
        <taxon>Bacteria</taxon>
        <taxon>Bacillati</taxon>
        <taxon>Bacillota</taxon>
        <taxon>Clostridia</taxon>
        <taxon>Lachnospirales</taxon>
        <taxon>Lachnospiraceae</taxon>
        <taxon>Anaerosporobacter</taxon>
    </lineage>
</organism>
<proteinExistence type="predicted"/>
<dbReference type="Proteomes" id="UP000184038">
    <property type="component" value="Unassembled WGS sequence"/>
</dbReference>
<accession>A0A1M7IEC0</accession>
<dbReference type="EMBL" id="FRCP01000009">
    <property type="protein sequence ID" value="SHM39040.1"/>
    <property type="molecule type" value="Genomic_DNA"/>
</dbReference>